<accession>A0ACC2NTF8</accession>
<dbReference type="Proteomes" id="UP001239111">
    <property type="component" value="Chromosome 3"/>
</dbReference>
<name>A0ACC2NTF8_9HYME</name>
<dbReference type="EMBL" id="CM056743">
    <property type="protein sequence ID" value="KAJ8673512.1"/>
    <property type="molecule type" value="Genomic_DNA"/>
</dbReference>
<protein>
    <submittedName>
        <fullName evidence="1">Uncharacterized protein</fullName>
    </submittedName>
</protein>
<sequence>MEINEIESRSSEKNVALIHETSLWKNREEVDKEKEQRKIKPDEGKEGNNEMRYKRNREGLDEKGIQRKRKIDEVYGGNNAKMQRIDIQTRSADTVEDSREIACFHANTNQSQIHTFASRPSIDTNNMSKFQCHDSKTTVKSADARRFNNDNESPLPLMNTGSITQTNNDVCEQVLGDVTLPTFSYTEINNILENVNVEEESTSTDLLTKTDVVSSGKVHQTIEQKAIVQKAVSSSVGKFGDTVSQSVRRNHDGTMLRSNKTNDSHQCVQDKSAEFGVAGPQQQIVPETQDIAHVAVIEWGAVADSTSTIHVREAQEEVYYEWPVPTQTVTHENSHRTASGADIFSSFPTHGNAQDATNSPSTNFFSSFTAHESVLKETHTASRQAAHGNFLDFDKTYTEPNTTGLVSSFSANNDLFDIVKKEYEQIISANESQSIDMNTTQDNMKRRIESYEKLSKADENNDEVIFIKQERENRERRQKLKEERKNRHEEEAASGIPNPSDNFWKPILHLEHYKTTYWNSANQVLCVYCHSTLIHKNFVLKTDHNIEVPGTTDLPRCEMCNEKVGVKKPAAECAICVRAFHDYRKTIINSDKIIIHDPTVVSTP</sequence>
<comment type="caution">
    <text evidence="1">The sequence shown here is derived from an EMBL/GenBank/DDBJ whole genome shotgun (WGS) entry which is preliminary data.</text>
</comment>
<reference evidence="1" key="1">
    <citation type="submission" date="2023-04" db="EMBL/GenBank/DDBJ databases">
        <title>A chromosome-level genome assembly of the parasitoid wasp Eretmocerus hayati.</title>
        <authorList>
            <person name="Zhong Y."/>
            <person name="Liu S."/>
            <person name="Liu Y."/>
        </authorList>
    </citation>
    <scope>NUCLEOTIDE SEQUENCE</scope>
    <source>
        <strain evidence="1">ZJU_SS_LIU_2023</strain>
    </source>
</reference>
<proteinExistence type="predicted"/>
<gene>
    <name evidence="1" type="ORF">QAD02_004774</name>
</gene>
<organism evidence="1 2">
    <name type="scientific">Eretmocerus hayati</name>
    <dbReference type="NCBI Taxonomy" id="131215"/>
    <lineage>
        <taxon>Eukaryota</taxon>
        <taxon>Metazoa</taxon>
        <taxon>Ecdysozoa</taxon>
        <taxon>Arthropoda</taxon>
        <taxon>Hexapoda</taxon>
        <taxon>Insecta</taxon>
        <taxon>Pterygota</taxon>
        <taxon>Neoptera</taxon>
        <taxon>Endopterygota</taxon>
        <taxon>Hymenoptera</taxon>
        <taxon>Apocrita</taxon>
        <taxon>Proctotrupomorpha</taxon>
        <taxon>Chalcidoidea</taxon>
        <taxon>Aphelinidae</taxon>
        <taxon>Aphelininae</taxon>
        <taxon>Eretmocerus</taxon>
    </lineage>
</organism>
<evidence type="ECO:0000313" key="2">
    <source>
        <dbReference type="Proteomes" id="UP001239111"/>
    </source>
</evidence>
<keyword evidence="2" id="KW-1185">Reference proteome</keyword>
<evidence type="ECO:0000313" key="1">
    <source>
        <dbReference type="EMBL" id="KAJ8673512.1"/>
    </source>
</evidence>